<organism evidence="1">
    <name type="scientific">Salmonella sp. 14</name>
    <dbReference type="NCBI Taxonomy" id="1179812"/>
    <lineage>
        <taxon>Bacteria</taxon>
        <taxon>Pseudomonadati</taxon>
        <taxon>Pseudomonadota</taxon>
        <taxon>Gammaproteobacteria</taxon>
        <taxon>Enterobacterales</taxon>
        <taxon>Enterobacteriaceae</taxon>
        <taxon>Salmonella</taxon>
    </lineage>
</organism>
<proteinExistence type="predicted"/>
<dbReference type="AlphaFoldDB" id="I3W3E9"/>
<geneLocation type="plasmid" evidence="1">
    <name>p14-120</name>
</geneLocation>
<accession>I3W3E9</accession>
<protein>
    <submittedName>
        <fullName evidence="1">Uncharacterized protein</fullName>
    </submittedName>
</protein>
<sequence length="48" mass="5895">MSREARIIQPLKPTLNAFTEYFKRTYRTGIPYFYLFRRLNKVHETPDD</sequence>
<keyword evidence="1" id="KW-0614">Plasmid</keyword>
<dbReference type="EMBL" id="JQ418538">
    <property type="protein sequence ID" value="AFK90126.1"/>
    <property type="molecule type" value="Genomic_DNA"/>
</dbReference>
<reference evidence="1" key="1">
    <citation type="submission" date="2012-01" db="EMBL/GenBank/DDBJ databases">
        <authorList>
            <person name="Summers A.O."/>
            <person name="Wireman J."/>
        </authorList>
    </citation>
    <scope>NUCLEOTIDE SEQUENCE</scope>
    <source>
        <strain evidence="1">14</strain>
        <plasmid evidence="1">p14-120</plasmid>
    </source>
</reference>
<name>I3W3E9_9ENTR</name>
<evidence type="ECO:0000313" key="1">
    <source>
        <dbReference type="EMBL" id="AFK90126.1"/>
    </source>
</evidence>